<dbReference type="PROSITE" id="PS00136">
    <property type="entry name" value="SUBTILASE_ASP"/>
    <property type="match status" value="1"/>
</dbReference>
<sequence length="403" mass="42312">MWRVPLYPQGVMNPHTWGKERQYVARYVVTFDTPDAGILQAEAPDLLTSYGFSTDTYFPRLGIGVVDGQRAQLASLSERCHELRRPMTFTPELTYHAITELLPSTGTGEPPFEDTAELTWGLQAIGIDSAMVARQSGTGVRVAVLDTGFDVTHPDFSARGVVAQSFVREEDPHDAHGHGTHCAGTACGPWEPHSGPGYGVAPGSEIYAGKVLGDEGAGSDTSILAGIDWALQNDCHVISMSLGADVREVHPPYVAAGRRAMEQGALIIAAAGNNAQRNAGVPGFVGAPANSPHVLAVAAVGPDLCTADFSARSSAHAGGEVNLTAPGVEVHSAWLGEDRYRRISGTSMAAPHVSGIAALVCGATGARGDELWECLLDHVSPLAHSDPLDVGAGLAKLPETDSW</sequence>
<dbReference type="Pfam" id="PF00082">
    <property type="entry name" value="Peptidase_S8"/>
    <property type="match status" value="1"/>
</dbReference>
<dbReference type="PANTHER" id="PTHR43806">
    <property type="entry name" value="PEPTIDASE S8"/>
    <property type="match status" value="1"/>
</dbReference>
<gene>
    <name evidence="8" type="ORF">D3250_08245</name>
</gene>
<feature type="active site" description="Charge relay system" evidence="5">
    <location>
        <position position="146"/>
    </location>
</feature>
<evidence type="ECO:0000313" key="8">
    <source>
        <dbReference type="EMBL" id="RJN32064.1"/>
    </source>
</evidence>
<evidence type="ECO:0000256" key="2">
    <source>
        <dbReference type="ARBA" id="ARBA00022670"/>
    </source>
</evidence>
<feature type="domain" description="Peptidase S8/S53" evidence="7">
    <location>
        <begin position="137"/>
        <end position="362"/>
    </location>
</feature>
<dbReference type="PROSITE" id="PS00138">
    <property type="entry name" value="SUBTILASE_SER"/>
    <property type="match status" value="1"/>
</dbReference>
<feature type="active site" description="Charge relay system" evidence="5">
    <location>
        <position position="347"/>
    </location>
</feature>
<feature type="active site" description="Charge relay system" evidence="5">
    <location>
        <position position="178"/>
    </location>
</feature>
<evidence type="ECO:0000256" key="6">
    <source>
        <dbReference type="RuleBase" id="RU003355"/>
    </source>
</evidence>
<dbReference type="InterPro" id="IPR023827">
    <property type="entry name" value="Peptidase_S8_Asp-AS"/>
</dbReference>
<dbReference type="InterPro" id="IPR000209">
    <property type="entry name" value="Peptidase_S8/S53_dom"/>
</dbReference>
<evidence type="ECO:0000256" key="5">
    <source>
        <dbReference type="PROSITE-ProRule" id="PRU01240"/>
    </source>
</evidence>
<evidence type="ECO:0000256" key="1">
    <source>
        <dbReference type="ARBA" id="ARBA00011073"/>
    </source>
</evidence>
<dbReference type="PROSITE" id="PS51892">
    <property type="entry name" value="SUBTILASE"/>
    <property type="match status" value="1"/>
</dbReference>
<dbReference type="PRINTS" id="PR00723">
    <property type="entry name" value="SUBTILISIN"/>
</dbReference>
<organism evidence="8 9">
    <name type="scientific">Nesterenkonia natronophila</name>
    <dbReference type="NCBI Taxonomy" id="2174932"/>
    <lineage>
        <taxon>Bacteria</taxon>
        <taxon>Bacillati</taxon>
        <taxon>Actinomycetota</taxon>
        <taxon>Actinomycetes</taxon>
        <taxon>Micrococcales</taxon>
        <taxon>Micrococcaceae</taxon>
        <taxon>Nesterenkonia</taxon>
    </lineage>
</organism>
<accession>A0A3A4FB90</accession>
<dbReference type="Gene3D" id="3.40.50.200">
    <property type="entry name" value="Peptidase S8/S53 domain"/>
    <property type="match status" value="1"/>
</dbReference>
<keyword evidence="4 5" id="KW-0720">Serine protease</keyword>
<dbReference type="SUPFAM" id="SSF52743">
    <property type="entry name" value="Subtilisin-like"/>
    <property type="match status" value="1"/>
</dbReference>
<dbReference type="AlphaFoldDB" id="A0A3A4FB90"/>
<dbReference type="InterPro" id="IPR036852">
    <property type="entry name" value="Peptidase_S8/S53_dom_sf"/>
</dbReference>
<dbReference type="InterPro" id="IPR023828">
    <property type="entry name" value="Peptidase_S8_Ser-AS"/>
</dbReference>
<evidence type="ECO:0000259" key="7">
    <source>
        <dbReference type="Pfam" id="PF00082"/>
    </source>
</evidence>
<evidence type="ECO:0000313" key="9">
    <source>
        <dbReference type="Proteomes" id="UP000266615"/>
    </source>
</evidence>
<keyword evidence="2 5" id="KW-0645">Protease</keyword>
<reference evidence="8 9" key="1">
    <citation type="submission" date="2018-09" db="EMBL/GenBank/DDBJ databases">
        <title>Nesterenkonia natronophila sp. nov., an alkaliphilic actinobacteriume isolated from a soda lake, and emended description of the genus Nesterenkonia.</title>
        <authorList>
            <person name="Menes R.J."/>
            <person name="Iriarte A."/>
        </authorList>
    </citation>
    <scope>NUCLEOTIDE SEQUENCE [LARGE SCALE GENOMIC DNA]</scope>
    <source>
        <strain evidence="8 9">M8</strain>
    </source>
</reference>
<name>A0A3A4FB90_9MICC</name>
<keyword evidence="3 5" id="KW-0378">Hydrolase</keyword>
<proteinExistence type="inferred from homology"/>
<dbReference type="EMBL" id="QYZP01000002">
    <property type="protein sequence ID" value="RJN32064.1"/>
    <property type="molecule type" value="Genomic_DNA"/>
</dbReference>
<dbReference type="PROSITE" id="PS00137">
    <property type="entry name" value="SUBTILASE_HIS"/>
    <property type="match status" value="1"/>
</dbReference>
<evidence type="ECO:0000256" key="4">
    <source>
        <dbReference type="ARBA" id="ARBA00022825"/>
    </source>
</evidence>
<dbReference type="OrthoDB" id="9813435at2"/>
<dbReference type="InterPro" id="IPR015500">
    <property type="entry name" value="Peptidase_S8_subtilisin-rel"/>
</dbReference>
<dbReference type="Proteomes" id="UP000266615">
    <property type="component" value="Unassembled WGS sequence"/>
</dbReference>
<comment type="similarity">
    <text evidence="1 5 6">Belongs to the peptidase S8 family.</text>
</comment>
<keyword evidence="9" id="KW-1185">Reference proteome</keyword>
<dbReference type="InterPro" id="IPR022398">
    <property type="entry name" value="Peptidase_S8_His-AS"/>
</dbReference>
<dbReference type="GO" id="GO:0004252">
    <property type="term" value="F:serine-type endopeptidase activity"/>
    <property type="evidence" value="ECO:0007669"/>
    <property type="project" value="UniProtKB-UniRule"/>
</dbReference>
<dbReference type="GO" id="GO:0006508">
    <property type="term" value="P:proteolysis"/>
    <property type="evidence" value="ECO:0007669"/>
    <property type="project" value="UniProtKB-KW"/>
</dbReference>
<evidence type="ECO:0000256" key="3">
    <source>
        <dbReference type="ARBA" id="ARBA00022801"/>
    </source>
</evidence>
<comment type="caution">
    <text evidence="8">The sequence shown here is derived from an EMBL/GenBank/DDBJ whole genome shotgun (WGS) entry which is preliminary data.</text>
</comment>
<protein>
    <submittedName>
        <fullName evidence="8">Peptidase S8</fullName>
    </submittedName>
</protein>
<dbReference type="PANTHER" id="PTHR43806:SF11">
    <property type="entry name" value="CEREVISIN-RELATED"/>
    <property type="match status" value="1"/>
</dbReference>
<dbReference type="InterPro" id="IPR050131">
    <property type="entry name" value="Peptidase_S8_subtilisin-like"/>
</dbReference>